<dbReference type="PROSITE" id="PS51324">
    <property type="entry name" value="ERV_ALR"/>
    <property type="match status" value="1"/>
</dbReference>
<evidence type="ECO:0000256" key="6">
    <source>
        <dbReference type="ARBA" id="ARBA00023002"/>
    </source>
</evidence>
<evidence type="ECO:0000256" key="9">
    <source>
        <dbReference type="ARBA" id="ARBA00048864"/>
    </source>
</evidence>
<proteinExistence type="inferred from homology"/>
<comment type="function">
    <text evidence="10">Catalyzes the oxidation of sulfhydryl groups in peptide and protein thiols to disulfides with the reduction of oxygen to hydrogen peroxide.</text>
</comment>
<name>A0A8K0K8E2_LADFU</name>
<accession>A0A8K0K8E2</accession>
<comment type="cofactor">
    <cofactor evidence="1 10">
        <name>FAD</name>
        <dbReference type="ChEBI" id="CHEBI:57692"/>
    </cofactor>
</comment>
<dbReference type="InterPro" id="IPR042568">
    <property type="entry name" value="QSOX_FAD-bd_sf"/>
</dbReference>
<keyword evidence="10" id="KW-0472">Membrane</keyword>
<evidence type="ECO:0000256" key="4">
    <source>
        <dbReference type="ARBA" id="ARBA00022729"/>
    </source>
</evidence>
<dbReference type="OrthoDB" id="59470at2759"/>
<keyword evidence="10" id="KW-1133">Transmembrane helix</keyword>
<reference evidence="13" key="2">
    <citation type="submission" date="2017-10" db="EMBL/GenBank/DDBJ databases">
        <title>Ladona fulva Genome sequencing and assembly.</title>
        <authorList>
            <person name="Murali S."/>
            <person name="Richards S."/>
            <person name="Bandaranaike D."/>
            <person name="Bellair M."/>
            <person name="Blankenburg K."/>
            <person name="Chao H."/>
            <person name="Dinh H."/>
            <person name="Doddapaneni H."/>
            <person name="Dugan-Rocha S."/>
            <person name="Elkadiri S."/>
            <person name="Gnanaolivu R."/>
            <person name="Hernandez B."/>
            <person name="Skinner E."/>
            <person name="Javaid M."/>
            <person name="Lee S."/>
            <person name="Li M."/>
            <person name="Ming W."/>
            <person name="Munidasa M."/>
            <person name="Muniz J."/>
            <person name="Nguyen L."/>
            <person name="Hughes D."/>
            <person name="Osuji N."/>
            <person name="Pu L.-L."/>
            <person name="Puazo M."/>
            <person name="Qu C."/>
            <person name="Quiroz J."/>
            <person name="Raj R."/>
            <person name="Weissenberger G."/>
            <person name="Xin Y."/>
            <person name="Zou X."/>
            <person name="Han Y."/>
            <person name="Worley K."/>
            <person name="Muzny D."/>
            <person name="Gibbs R."/>
        </authorList>
    </citation>
    <scope>NUCLEOTIDE SEQUENCE</scope>
    <source>
        <strain evidence="13">Sampled in the wild</strain>
    </source>
</reference>
<dbReference type="InterPro" id="IPR039798">
    <property type="entry name" value="Sulfhydryl_oxidase"/>
</dbReference>
<dbReference type="Pfam" id="PF18108">
    <property type="entry name" value="QSOX_Trx1"/>
    <property type="match status" value="1"/>
</dbReference>
<evidence type="ECO:0000256" key="10">
    <source>
        <dbReference type="RuleBase" id="RU371123"/>
    </source>
</evidence>
<dbReference type="CDD" id="cd02992">
    <property type="entry name" value="PDI_a_QSOX"/>
    <property type="match status" value="1"/>
</dbReference>
<keyword evidence="3 10" id="KW-0285">Flavoprotein</keyword>
<evidence type="ECO:0000256" key="7">
    <source>
        <dbReference type="ARBA" id="ARBA00023157"/>
    </source>
</evidence>
<sequence>METVATCVVTYAFFIQLVFGGILVGDDTLYTSDDKLYILNVSNFKPMVSGSNSAWVVEFYNSWCGFCKRFAPTWKDFASDIHAWEGIVSVGVVDCADDNNNPLCREYEVMRYPTIRMFSAKHSGKLGIELQKDTIDNMRHALLDFLEKEQMEGRGSSWPNLNPYRSSDLKNLWKDAQEEVSYVMITFEEPDSYIGREIILDLHKIKFIQVRRATTHNEALSRLLDVSIYPHLSVVNRGLESFALHPEGKTRRNFISAIVSFLESEGVAGLDTKKSFSHTGVVIENIEVKHMDNKMHLHGVHIYYKDIIGALAYSLQHEIPLHSIITGEALAALRNYVKILAKYFPVDSQGEEFLGKIKEWVISTGDPVQGQSFLAKLKTFQDESGFTLPVLQDWKGCRGSKQHFRGYPCSLWQTFHMLTVNSVLKNSHNLENFNSLEVLDAMLGYITNFFGCEDCASHFKQMAAESLHTDVQRAEDSILWLWRSHNKANKRLKGDVTEDPMHPKIQFPPRSACPACVDGNGVWNEIEVLRYLKRIYDPENLIYPPPFSSDDKKIDNNAANEVEGKKVGWDFSFADISLCVVLYITSAAILVLVYIKFILSRRYKKKSFVYDLLGKV</sequence>
<evidence type="ECO:0000256" key="1">
    <source>
        <dbReference type="ARBA" id="ARBA00001974"/>
    </source>
</evidence>
<evidence type="ECO:0000313" key="13">
    <source>
        <dbReference type="EMBL" id="KAG8229632.1"/>
    </source>
</evidence>
<feature type="transmembrane region" description="Helical" evidence="10">
    <location>
        <begin position="580"/>
        <end position="599"/>
    </location>
</feature>
<evidence type="ECO:0000256" key="3">
    <source>
        <dbReference type="ARBA" id="ARBA00022630"/>
    </source>
</evidence>
<dbReference type="AlphaFoldDB" id="A0A8K0K8E2"/>
<dbReference type="GO" id="GO:0005615">
    <property type="term" value="C:extracellular space"/>
    <property type="evidence" value="ECO:0007669"/>
    <property type="project" value="TreeGrafter"/>
</dbReference>
<evidence type="ECO:0000256" key="8">
    <source>
        <dbReference type="ARBA" id="ARBA00023180"/>
    </source>
</evidence>
<organism evidence="13 14">
    <name type="scientific">Ladona fulva</name>
    <name type="common">Scarce chaser dragonfly</name>
    <name type="synonym">Libellula fulva</name>
    <dbReference type="NCBI Taxonomy" id="123851"/>
    <lineage>
        <taxon>Eukaryota</taxon>
        <taxon>Metazoa</taxon>
        <taxon>Ecdysozoa</taxon>
        <taxon>Arthropoda</taxon>
        <taxon>Hexapoda</taxon>
        <taxon>Insecta</taxon>
        <taxon>Pterygota</taxon>
        <taxon>Palaeoptera</taxon>
        <taxon>Odonata</taxon>
        <taxon>Epiprocta</taxon>
        <taxon>Anisoptera</taxon>
        <taxon>Libelluloidea</taxon>
        <taxon>Libellulidae</taxon>
        <taxon>Ladona</taxon>
    </lineage>
</organism>
<comment type="similarity">
    <text evidence="2 10">Belongs to the quiescin-sulfhydryl oxidase (QSOX) family.</text>
</comment>
<dbReference type="Proteomes" id="UP000792457">
    <property type="component" value="Unassembled WGS sequence"/>
</dbReference>
<dbReference type="InterPro" id="IPR040986">
    <property type="entry name" value="QSOX_FAD-bd_dom"/>
</dbReference>
<dbReference type="EMBL" id="KZ308437">
    <property type="protein sequence ID" value="KAG8229632.1"/>
    <property type="molecule type" value="Genomic_DNA"/>
</dbReference>
<dbReference type="InterPro" id="IPR036249">
    <property type="entry name" value="Thioredoxin-like_sf"/>
</dbReference>
<dbReference type="GO" id="GO:0000139">
    <property type="term" value="C:Golgi membrane"/>
    <property type="evidence" value="ECO:0007669"/>
    <property type="project" value="TreeGrafter"/>
</dbReference>
<keyword evidence="8" id="KW-0325">Glycoprotein</keyword>
<dbReference type="GO" id="GO:0016971">
    <property type="term" value="F:flavin-dependent sulfhydryl oxidase activity"/>
    <property type="evidence" value="ECO:0007669"/>
    <property type="project" value="InterPro"/>
</dbReference>
<comment type="caution">
    <text evidence="13">The sequence shown here is derived from an EMBL/GenBank/DDBJ whole genome shotgun (WGS) entry which is preliminary data.</text>
</comment>
<keyword evidence="7" id="KW-1015">Disulfide bond</keyword>
<keyword evidence="4" id="KW-0732">Signal</keyword>
<dbReference type="Pfam" id="PF00085">
    <property type="entry name" value="Thioredoxin"/>
    <property type="match status" value="1"/>
</dbReference>
<dbReference type="InterPro" id="IPR017905">
    <property type="entry name" value="ERV/ALR_sulphydryl_oxidase"/>
</dbReference>
<feature type="domain" description="ERV/ALR sulfhydryl oxidase" evidence="11">
    <location>
        <begin position="400"/>
        <end position="506"/>
    </location>
</feature>
<keyword evidence="6 10" id="KW-0560">Oxidoreductase</keyword>
<dbReference type="EC" id="1.8.3.2" evidence="10"/>
<evidence type="ECO:0000256" key="2">
    <source>
        <dbReference type="ARBA" id="ARBA00006041"/>
    </source>
</evidence>
<dbReference type="SUPFAM" id="SSF69000">
    <property type="entry name" value="FAD-dependent thiol oxidase"/>
    <property type="match status" value="1"/>
</dbReference>
<feature type="domain" description="Thioredoxin" evidence="12">
    <location>
        <begin position="18"/>
        <end position="148"/>
    </location>
</feature>
<dbReference type="Gene3D" id="3.40.30.10">
    <property type="entry name" value="Glutaredoxin"/>
    <property type="match status" value="2"/>
</dbReference>
<dbReference type="FunFam" id="1.20.120.310:FF:000001">
    <property type="entry name" value="Sulfhydryl oxidase"/>
    <property type="match status" value="1"/>
</dbReference>
<gene>
    <name evidence="13" type="ORF">J437_LFUL002357</name>
</gene>
<dbReference type="Pfam" id="PF04777">
    <property type="entry name" value="Evr1_Alr"/>
    <property type="match status" value="1"/>
</dbReference>
<dbReference type="Pfam" id="PF18371">
    <property type="entry name" value="FAD_SOX"/>
    <property type="match status" value="1"/>
</dbReference>
<reference evidence="13" key="1">
    <citation type="submission" date="2013-04" db="EMBL/GenBank/DDBJ databases">
        <authorList>
            <person name="Qu J."/>
            <person name="Murali S.C."/>
            <person name="Bandaranaike D."/>
            <person name="Bellair M."/>
            <person name="Blankenburg K."/>
            <person name="Chao H."/>
            <person name="Dinh H."/>
            <person name="Doddapaneni H."/>
            <person name="Downs B."/>
            <person name="Dugan-Rocha S."/>
            <person name="Elkadiri S."/>
            <person name="Gnanaolivu R.D."/>
            <person name="Hernandez B."/>
            <person name="Javaid M."/>
            <person name="Jayaseelan J.C."/>
            <person name="Lee S."/>
            <person name="Li M."/>
            <person name="Ming W."/>
            <person name="Munidasa M."/>
            <person name="Muniz J."/>
            <person name="Nguyen L."/>
            <person name="Ongeri F."/>
            <person name="Osuji N."/>
            <person name="Pu L.-L."/>
            <person name="Puazo M."/>
            <person name="Qu C."/>
            <person name="Quiroz J."/>
            <person name="Raj R."/>
            <person name="Weissenberger G."/>
            <person name="Xin Y."/>
            <person name="Zou X."/>
            <person name="Han Y."/>
            <person name="Richards S."/>
            <person name="Worley K."/>
            <person name="Muzny D."/>
            <person name="Gibbs R."/>
        </authorList>
    </citation>
    <scope>NUCLEOTIDE SEQUENCE</scope>
    <source>
        <strain evidence="13">Sampled in the wild</strain>
    </source>
</reference>
<dbReference type="PROSITE" id="PS51352">
    <property type="entry name" value="THIOREDOXIN_2"/>
    <property type="match status" value="1"/>
</dbReference>
<dbReference type="PANTHER" id="PTHR22897">
    <property type="entry name" value="QUIESCIN Q6-RELATED SULFHYDRYL OXIDASE"/>
    <property type="match status" value="1"/>
</dbReference>
<keyword evidence="5 10" id="KW-0274">FAD</keyword>
<dbReference type="Gene3D" id="1.20.120.1960">
    <property type="entry name" value="QSOX sulfhydryl oxidase domain"/>
    <property type="match status" value="1"/>
</dbReference>
<evidence type="ECO:0000313" key="14">
    <source>
        <dbReference type="Proteomes" id="UP000792457"/>
    </source>
</evidence>
<keyword evidence="10" id="KW-0812">Transmembrane</keyword>
<dbReference type="FunFam" id="3.40.30.10:FF:000073">
    <property type="entry name" value="Sulfhydryl oxidase"/>
    <property type="match status" value="1"/>
</dbReference>
<protein>
    <recommendedName>
        <fullName evidence="10">Sulfhydryl oxidase</fullName>
        <ecNumber evidence="10">1.8.3.2</ecNumber>
    </recommendedName>
</protein>
<dbReference type="InterPro" id="IPR041269">
    <property type="entry name" value="QSOX_Trx1"/>
</dbReference>
<dbReference type="InterPro" id="IPR013766">
    <property type="entry name" value="Thioredoxin_domain"/>
</dbReference>
<comment type="catalytic activity">
    <reaction evidence="9 10">
        <text>2 R'C(R)SH + O2 = R'C(R)S-S(R)CR' + H2O2</text>
        <dbReference type="Rhea" id="RHEA:17357"/>
        <dbReference type="ChEBI" id="CHEBI:15379"/>
        <dbReference type="ChEBI" id="CHEBI:16240"/>
        <dbReference type="ChEBI" id="CHEBI:16520"/>
        <dbReference type="ChEBI" id="CHEBI:17412"/>
        <dbReference type="EC" id="1.8.3.2"/>
    </reaction>
</comment>
<evidence type="ECO:0000259" key="11">
    <source>
        <dbReference type="PROSITE" id="PS51324"/>
    </source>
</evidence>
<evidence type="ECO:0000259" key="12">
    <source>
        <dbReference type="PROSITE" id="PS51352"/>
    </source>
</evidence>
<dbReference type="SUPFAM" id="SSF52833">
    <property type="entry name" value="Thioredoxin-like"/>
    <property type="match status" value="1"/>
</dbReference>
<dbReference type="GO" id="GO:0003756">
    <property type="term" value="F:protein disulfide isomerase activity"/>
    <property type="evidence" value="ECO:0007669"/>
    <property type="project" value="TreeGrafter"/>
</dbReference>
<evidence type="ECO:0000256" key="5">
    <source>
        <dbReference type="ARBA" id="ARBA00022827"/>
    </source>
</evidence>
<keyword evidence="14" id="KW-1185">Reference proteome</keyword>
<dbReference type="GO" id="GO:0006457">
    <property type="term" value="P:protein folding"/>
    <property type="evidence" value="ECO:0007669"/>
    <property type="project" value="TreeGrafter"/>
</dbReference>
<dbReference type="Gene3D" id="1.20.120.310">
    <property type="entry name" value="ERV/ALR sulfhydryl oxidase domain"/>
    <property type="match status" value="1"/>
</dbReference>
<dbReference type="PANTHER" id="PTHR22897:SF8">
    <property type="entry name" value="SULFHYDRYL OXIDASE"/>
    <property type="match status" value="1"/>
</dbReference>
<dbReference type="InterPro" id="IPR036774">
    <property type="entry name" value="ERV/ALR_sulphydryl_oxid_sf"/>
</dbReference>